<dbReference type="PANTHER" id="PTHR31017:SF1">
    <property type="entry name" value="LATE SECRETORY PATHWAY PROTEIN AVL9 HOMOLOG"/>
    <property type="match status" value="1"/>
</dbReference>
<evidence type="ECO:0000313" key="3">
    <source>
        <dbReference type="Proteomes" id="UP000193719"/>
    </source>
</evidence>
<dbReference type="GO" id="GO:0005737">
    <property type="term" value="C:cytoplasm"/>
    <property type="evidence" value="ECO:0007669"/>
    <property type="project" value="TreeGrafter"/>
</dbReference>
<dbReference type="InterPro" id="IPR043153">
    <property type="entry name" value="DENN_C"/>
</dbReference>
<dbReference type="InterPro" id="IPR018307">
    <property type="entry name" value="ABL9/DENND6_dom"/>
</dbReference>
<dbReference type="AlphaFoldDB" id="A0A1Y1VP60"/>
<organism evidence="2 3">
    <name type="scientific">Piromyces finnis</name>
    <dbReference type="NCBI Taxonomy" id="1754191"/>
    <lineage>
        <taxon>Eukaryota</taxon>
        <taxon>Fungi</taxon>
        <taxon>Fungi incertae sedis</taxon>
        <taxon>Chytridiomycota</taxon>
        <taxon>Chytridiomycota incertae sedis</taxon>
        <taxon>Neocallimastigomycetes</taxon>
        <taxon>Neocallimastigales</taxon>
        <taxon>Neocallimastigaceae</taxon>
        <taxon>Piromyces</taxon>
    </lineage>
</organism>
<comment type="caution">
    <text evidence="2">The sequence shown here is derived from an EMBL/GenBank/DDBJ whole genome shotgun (WGS) entry which is preliminary data.</text>
</comment>
<dbReference type="Proteomes" id="UP000193719">
    <property type="component" value="Unassembled WGS sequence"/>
</dbReference>
<evidence type="ECO:0000313" key="2">
    <source>
        <dbReference type="EMBL" id="ORX61176.1"/>
    </source>
</evidence>
<accession>A0A1Y1VP60</accession>
<reference evidence="2 3" key="2">
    <citation type="submission" date="2016-08" db="EMBL/GenBank/DDBJ databases">
        <title>Pervasive Adenine N6-methylation of Active Genes in Fungi.</title>
        <authorList>
            <consortium name="DOE Joint Genome Institute"/>
            <person name="Mondo S.J."/>
            <person name="Dannebaum R.O."/>
            <person name="Kuo R.C."/>
            <person name="Labutti K."/>
            <person name="Haridas S."/>
            <person name="Kuo A."/>
            <person name="Salamov A."/>
            <person name="Ahrendt S.R."/>
            <person name="Lipzen A."/>
            <person name="Sullivan W."/>
            <person name="Andreopoulos W.B."/>
            <person name="Clum A."/>
            <person name="Lindquist E."/>
            <person name="Daum C."/>
            <person name="Ramamoorthy G.K."/>
            <person name="Gryganskyi A."/>
            <person name="Culley D."/>
            <person name="Magnuson J.K."/>
            <person name="James T.Y."/>
            <person name="O'Malley M.A."/>
            <person name="Stajich J.E."/>
            <person name="Spatafora J.W."/>
            <person name="Visel A."/>
            <person name="Grigoriev I.V."/>
        </authorList>
    </citation>
    <scope>NUCLEOTIDE SEQUENCE [LARGE SCALE GENOMIC DNA]</scope>
    <source>
        <strain evidence="3">finn</strain>
    </source>
</reference>
<sequence>MDIFKDFYMNLNEQLSKPLTDALFFLEKRIIFFGSKVETLCSFQYSLISLFPDLIRNLRNVATPALHFDHNSLEIINRDNKEKIERYGMPLSIFGKGCFFQPYIPLQQIDMLISKETTSYIVGTSNAIFLHNKECKPDVIVNVDDFTIEYRNKELEHLVSLTPADRKFIDEIIKIVDNSWDDGSNDILFDGSDPSIRSKFELYLFSLLYSIKLYITSPSESAIQDKIQVDNTIETFDPNKLQPITQEYIKKELLSDFNVDWLKAWINTKNYNLWDMSVGEKVLDVPIDGHPCKGSSALDGVEISLRNTFKDLNIDKKMEPLKQGFNTVLSSAESTFAKFVDSTKKKETPIAEKTTTSDNKIALTANEIFGKL</sequence>
<name>A0A1Y1VP60_9FUNG</name>
<proteinExistence type="predicted"/>
<feature type="domain" description="AVL9/DENND6" evidence="1">
    <location>
        <begin position="24"/>
        <end position="210"/>
    </location>
</feature>
<dbReference type="Pfam" id="PF09794">
    <property type="entry name" value="Avl9"/>
    <property type="match status" value="1"/>
</dbReference>
<gene>
    <name evidence="2" type="ORF">BCR36DRAFT_394278</name>
</gene>
<dbReference type="OrthoDB" id="192887at2759"/>
<dbReference type="PANTHER" id="PTHR31017">
    <property type="entry name" value="LATE SECRETORY PATHWAY PROTEIN AVL9-RELATED"/>
    <property type="match status" value="1"/>
</dbReference>
<evidence type="ECO:0000259" key="1">
    <source>
        <dbReference type="Pfam" id="PF09794"/>
    </source>
</evidence>
<reference evidence="2 3" key="1">
    <citation type="submission" date="2016-08" db="EMBL/GenBank/DDBJ databases">
        <title>Genomes of anaerobic fungi encode conserved fungal cellulosomes for biomass hydrolysis.</title>
        <authorList>
            <consortium name="DOE Joint Genome Institute"/>
            <person name="Haitjema C.H."/>
            <person name="Gilmore S.P."/>
            <person name="Henske J.K."/>
            <person name="Solomon K.V."/>
            <person name="De Groot R."/>
            <person name="Kuo A."/>
            <person name="Mondo S.J."/>
            <person name="Salamov A.A."/>
            <person name="Labutti K."/>
            <person name="Zhao Z."/>
            <person name="Chiniquy J."/>
            <person name="Barry K."/>
            <person name="Brewer H.M."/>
            <person name="Purvine S.O."/>
            <person name="Wright A.T."/>
            <person name="Boxma B."/>
            <person name="Van Alen T."/>
            <person name="Hackstein J.H."/>
            <person name="Baker S.E."/>
            <person name="Grigoriev I.V."/>
            <person name="O'Malley M.A."/>
        </authorList>
    </citation>
    <scope>NUCLEOTIDE SEQUENCE [LARGE SCALE GENOMIC DNA]</scope>
    <source>
        <strain evidence="3">finn</strain>
    </source>
</reference>
<dbReference type="InterPro" id="IPR051731">
    <property type="entry name" value="DENND11/AVL9_GEFs"/>
</dbReference>
<keyword evidence="3" id="KW-1185">Reference proteome</keyword>
<dbReference type="EMBL" id="MCFH01000001">
    <property type="protein sequence ID" value="ORX61176.1"/>
    <property type="molecule type" value="Genomic_DNA"/>
</dbReference>
<protein>
    <recommendedName>
        <fullName evidence="1">AVL9/DENND6 domain-containing protein</fullName>
    </recommendedName>
</protein>
<dbReference type="Gene3D" id="3.40.50.11500">
    <property type="match status" value="1"/>
</dbReference>